<reference evidence="2 3" key="1">
    <citation type="journal article" date="2018" name="Nature">
        <title>A major lineage of non-tailed dsDNA viruses as unrecognized killers of marine bacteria.</title>
        <authorList>
            <person name="Kauffman K.M."/>
            <person name="Hussain F.A."/>
            <person name="Yang J."/>
            <person name="Arevalo P."/>
            <person name="Brown J.M."/>
            <person name="Chang W.K."/>
            <person name="VanInsberghe D."/>
            <person name="Elsherbini J."/>
            <person name="Sharma R.S."/>
            <person name="Cutler M.B."/>
            <person name="Kelly L."/>
            <person name="Polz M.F."/>
        </authorList>
    </citation>
    <scope>NUCLEOTIDE SEQUENCE [LARGE SCALE GENOMIC DNA]</scope>
    <source>
        <strain evidence="2 3">10N.286.55.E1</strain>
    </source>
</reference>
<dbReference type="EMBL" id="MCSB01000035">
    <property type="protein sequence ID" value="PME25386.1"/>
    <property type="molecule type" value="Genomic_DNA"/>
</dbReference>
<dbReference type="Pfam" id="PF06519">
    <property type="entry name" value="TolA"/>
    <property type="match status" value="1"/>
</dbReference>
<organism evidence="2 3">
    <name type="scientific">Vibrio lentus</name>
    <dbReference type="NCBI Taxonomy" id="136468"/>
    <lineage>
        <taxon>Bacteria</taxon>
        <taxon>Pseudomonadati</taxon>
        <taxon>Pseudomonadota</taxon>
        <taxon>Gammaproteobacteria</taxon>
        <taxon>Vibrionales</taxon>
        <taxon>Vibrionaceae</taxon>
        <taxon>Vibrio</taxon>
    </lineage>
</organism>
<protein>
    <submittedName>
        <fullName evidence="2">Protein TolA</fullName>
    </submittedName>
</protein>
<keyword evidence="3" id="KW-1185">Reference proteome</keyword>
<dbReference type="GO" id="GO:0019534">
    <property type="term" value="F:toxin transmembrane transporter activity"/>
    <property type="evidence" value="ECO:0007669"/>
    <property type="project" value="InterPro"/>
</dbReference>
<evidence type="ECO:0000313" key="3">
    <source>
        <dbReference type="Proteomes" id="UP000239763"/>
    </source>
</evidence>
<dbReference type="InterPro" id="IPR014161">
    <property type="entry name" value="Tol-Pal_TolA"/>
</dbReference>
<dbReference type="GO" id="GO:0043213">
    <property type="term" value="P:bacteriocin transport"/>
    <property type="evidence" value="ECO:0007669"/>
    <property type="project" value="InterPro"/>
</dbReference>
<dbReference type="GeneID" id="69648431"/>
<gene>
    <name evidence="2" type="ORF">BCV38_09935</name>
</gene>
<evidence type="ECO:0000313" key="2">
    <source>
        <dbReference type="EMBL" id="PME25386.1"/>
    </source>
</evidence>
<evidence type="ECO:0000256" key="1">
    <source>
        <dbReference type="SAM" id="MobiDB-lite"/>
    </source>
</evidence>
<accession>A0AA44VR12</accession>
<dbReference type="Proteomes" id="UP000239763">
    <property type="component" value="Unassembled WGS sequence"/>
</dbReference>
<dbReference type="NCBIfam" id="TIGR02794">
    <property type="entry name" value="tolA_full"/>
    <property type="match status" value="1"/>
</dbReference>
<dbReference type="AlphaFoldDB" id="A0AA44VR12"/>
<sequence>MKANNKKSNNFKTPLLISIGLHVILFVALIWGADFTMSEPKPTGQMVQAVVIDPQLVRKQAQQIRQQREAAGKKEQERLDKLRRESERLEKNRKAEEENIRKLKEKQAKEAKATREAEKRRVEKEKQRKVEEARLKTEQKKAAKAEADRKLKEAAVVKAEKERKAKEAAVAKAEQERVAKEKAAKEAADKARKEKEAAERAEKQRIAKEKEAAAAAAEKARKAKEAAARAEKERKQQEAALNDIFAGLETESTQNSSAKQQFISDEAQRYGAIYTQLIQQNLLLEDSYRGRSCRVNLKLIPTGSNAILGSLSILDGDSRLCAATKRAVAQVQSYPLPKDPDIVKSLKDINLTVSPE</sequence>
<feature type="region of interest" description="Disordered" evidence="1">
    <location>
        <begin position="66"/>
        <end position="234"/>
    </location>
</feature>
<name>A0AA44VR12_9VIBR</name>
<dbReference type="SUPFAM" id="SSF74653">
    <property type="entry name" value="TolA/TonB C-terminal domain"/>
    <property type="match status" value="1"/>
</dbReference>
<proteinExistence type="predicted"/>
<comment type="caution">
    <text evidence="2">The sequence shown here is derived from an EMBL/GenBank/DDBJ whole genome shotgun (WGS) entry which is preliminary data.</text>
</comment>
<dbReference type="RefSeq" id="WP_102295287.1">
    <property type="nucleotide sequence ID" value="NZ_JAAHTI010000001.1"/>
</dbReference>
<dbReference type="Gene3D" id="3.30.1150.10">
    <property type="match status" value="1"/>
</dbReference>
<dbReference type="GO" id="GO:0016020">
    <property type="term" value="C:membrane"/>
    <property type="evidence" value="ECO:0007669"/>
    <property type="project" value="InterPro"/>
</dbReference>